<proteinExistence type="predicted"/>
<gene>
    <name evidence="1" type="ORF">FRX31_033361</name>
</gene>
<sequence length="65" mass="7654">MNRRRLSNLSLKPDDQRCLIRRAGKKDFCWQAFILSMVGLRLVRSRYKSFPFKQEGLGLLTRNAP</sequence>
<comment type="caution">
    <text evidence="1">The sequence shown here is derived from an EMBL/GenBank/DDBJ whole genome shotgun (WGS) entry which is preliminary data.</text>
</comment>
<name>A0A7J6UX45_THATH</name>
<protein>
    <submittedName>
        <fullName evidence="1">Uncharacterized protein</fullName>
    </submittedName>
</protein>
<evidence type="ECO:0000313" key="2">
    <source>
        <dbReference type="Proteomes" id="UP000554482"/>
    </source>
</evidence>
<keyword evidence="2" id="KW-1185">Reference proteome</keyword>
<dbReference type="AlphaFoldDB" id="A0A7J6UX45"/>
<accession>A0A7J6UX45</accession>
<dbReference type="EMBL" id="JABWDY010041891">
    <property type="protein sequence ID" value="KAF5177051.1"/>
    <property type="molecule type" value="Genomic_DNA"/>
</dbReference>
<reference evidence="1 2" key="1">
    <citation type="submission" date="2020-06" db="EMBL/GenBank/DDBJ databases">
        <title>Transcriptomic and genomic resources for Thalictrum thalictroides and T. hernandezii: Facilitating candidate gene discovery in an emerging model plant lineage.</title>
        <authorList>
            <person name="Arias T."/>
            <person name="Riano-Pachon D.M."/>
            <person name="Di Stilio V.S."/>
        </authorList>
    </citation>
    <scope>NUCLEOTIDE SEQUENCE [LARGE SCALE GENOMIC DNA]</scope>
    <source>
        <strain evidence="2">cv. WT478/WT964</strain>
        <tissue evidence="1">Leaves</tissue>
    </source>
</reference>
<dbReference type="Proteomes" id="UP000554482">
    <property type="component" value="Unassembled WGS sequence"/>
</dbReference>
<evidence type="ECO:0000313" key="1">
    <source>
        <dbReference type="EMBL" id="KAF5177051.1"/>
    </source>
</evidence>
<organism evidence="1 2">
    <name type="scientific">Thalictrum thalictroides</name>
    <name type="common">Rue-anemone</name>
    <name type="synonym">Anemone thalictroides</name>
    <dbReference type="NCBI Taxonomy" id="46969"/>
    <lineage>
        <taxon>Eukaryota</taxon>
        <taxon>Viridiplantae</taxon>
        <taxon>Streptophyta</taxon>
        <taxon>Embryophyta</taxon>
        <taxon>Tracheophyta</taxon>
        <taxon>Spermatophyta</taxon>
        <taxon>Magnoliopsida</taxon>
        <taxon>Ranunculales</taxon>
        <taxon>Ranunculaceae</taxon>
        <taxon>Thalictroideae</taxon>
        <taxon>Thalictrum</taxon>
    </lineage>
</organism>